<evidence type="ECO:0000313" key="1">
    <source>
        <dbReference type="EMBL" id="MBO1531257.1"/>
    </source>
</evidence>
<comment type="caution">
    <text evidence="1">The sequence shown here is derived from an EMBL/GenBank/DDBJ whole genome shotgun (WGS) entry which is preliminary data.</text>
</comment>
<evidence type="ECO:0000313" key="2">
    <source>
        <dbReference type="Proteomes" id="UP000664554"/>
    </source>
</evidence>
<name>A0ABS3NPB7_9GAMM</name>
<dbReference type="EMBL" id="JAGBKM010000014">
    <property type="protein sequence ID" value="MBO1531257.1"/>
    <property type="molecule type" value="Genomic_DNA"/>
</dbReference>
<protein>
    <submittedName>
        <fullName evidence="1">Uncharacterized protein</fullName>
    </submittedName>
</protein>
<dbReference type="RefSeq" id="WP_207991635.1">
    <property type="nucleotide sequence ID" value="NZ_JAGBKM010000014.1"/>
</dbReference>
<proteinExistence type="predicted"/>
<keyword evidence="2" id="KW-1185">Reference proteome</keyword>
<sequence>MVLRKDLKDVHENSVLSTFKDYMKEKGSVLKVEDRPDPPDALVKIDNNRTWIEITDVFFSDDVAKSITSYAAHDKTHQPSEGGLVIDPDKITSEQIELVIKKKLTKATMVKLAKQHGSGVLLVGLFNPFFDINDIEDLLSPAFKSQLQSQQVFDSIYLYENCGEKTHKYKKIKLS</sequence>
<gene>
    <name evidence="1" type="ORF">J3492_08525</name>
</gene>
<reference evidence="1 2" key="1">
    <citation type="submission" date="2021-03" db="EMBL/GenBank/DDBJ databases">
        <authorList>
            <person name="Shang D.-D."/>
            <person name="Du Z.-J."/>
            <person name="Chen G.-J."/>
        </authorList>
    </citation>
    <scope>NUCLEOTIDE SEQUENCE [LARGE SCALE GENOMIC DNA]</scope>
    <source>
        <strain evidence="1 2">F1192</strain>
    </source>
</reference>
<dbReference type="Proteomes" id="UP000664554">
    <property type="component" value="Unassembled WGS sequence"/>
</dbReference>
<organism evidence="1 2">
    <name type="scientific">Psychrobacter coccoides</name>
    <dbReference type="NCBI Taxonomy" id="2818440"/>
    <lineage>
        <taxon>Bacteria</taxon>
        <taxon>Pseudomonadati</taxon>
        <taxon>Pseudomonadota</taxon>
        <taxon>Gammaproteobacteria</taxon>
        <taxon>Moraxellales</taxon>
        <taxon>Moraxellaceae</taxon>
        <taxon>Psychrobacter</taxon>
    </lineage>
</organism>
<accession>A0ABS3NPB7</accession>